<organism evidence="2 3">
    <name type="scientific">Micavibrio aeruginosavorus</name>
    <dbReference type="NCBI Taxonomy" id="349221"/>
    <lineage>
        <taxon>Bacteria</taxon>
        <taxon>Pseudomonadati</taxon>
        <taxon>Bdellovibrionota</taxon>
        <taxon>Bdellovibrionia</taxon>
        <taxon>Bdellovibrionales</taxon>
        <taxon>Pseudobdellovibrionaceae</taxon>
        <taxon>Micavibrio</taxon>
    </lineage>
</organism>
<dbReference type="Proteomes" id="UP000595362">
    <property type="component" value="Chromosome"/>
</dbReference>
<feature type="domain" description="DUF58" evidence="1">
    <location>
        <begin position="59"/>
        <end position="262"/>
    </location>
</feature>
<dbReference type="PANTHER" id="PTHR33608:SF6">
    <property type="entry name" value="BLL2464 PROTEIN"/>
    <property type="match status" value="1"/>
</dbReference>
<evidence type="ECO:0000259" key="1">
    <source>
        <dbReference type="Pfam" id="PF01882"/>
    </source>
</evidence>
<protein>
    <submittedName>
        <fullName evidence="2">DUF58 domain-containing protein</fullName>
    </submittedName>
</protein>
<gene>
    <name evidence="2" type="ORF">HYS17_11690</name>
</gene>
<dbReference type="Pfam" id="PF01882">
    <property type="entry name" value="DUF58"/>
    <property type="match status" value="1"/>
</dbReference>
<sequence>MSVLRQKLTALFGLLGKADETARKLPLHQHPDIERISRGLPLHGPRLMKRKGPGTEFFEARAYAQGDDPRRIHARLSARRDEPIVIEKEAEIRQHFYMWRDDRPSMDFKSAKASCSPRQAADIMLLALSKHIARNDERVGLLEGTRLTQGGRAAEWMATQMAELPDNQSGAPAIRGNLVHNSCAVLFSDFMMPLAQIEKTLDRLQASGVSGWLVMVADPQLIEFDFKGDTLFYGLNGEGEKNFEKAESPNLRRNYQKELKSHIEAVDQMARRKGFEFILQRTDEELFKGLRAIYNLEPKIPATIMKLGL</sequence>
<proteinExistence type="predicted"/>
<dbReference type="PANTHER" id="PTHR33608">
    <property type="entry name" value="BLL2464 PROTEIN"/>
    <property type="match status" value="1"/>
</dbReference>
<accession>A0A7T5R242</accession>
<reference evidence="2 3" key="1">
    <citation type="submission" date="2020-07" db="EMBL/GenBank/DDBJ databases">
        <title>Huge and variable diversity of episymbiotic CPR bacteria and DPANN archaea in groundwater ecosystems.</title>
        <authorList>
            <person name="He C.Y."/>
            <person name="Keren R."/>
            <person name="Whittaker M."/>
            <person name="Farag I.F."/>
            <person name="Doudna J."/>
            <person name="Cate J.H.D."/>
            <person name="Banfield J.F."/>
        </authorList>
    </citation>
    <scope>NUCLEOTIDE SEQUENCE [LARGE SCALE GENOMIC DNA]</scope>
    <source>
        <strain evidence="2">NC_groundwater_70_Ag_B-0.1um_54_66</strain>
    </source>
</reference>
<dbReference type="InterPro" id="IPR002881">
    <property type="entry name" value="DUF58"/>
</dbReference>
<dbReference type="EMBL" id="CP066681">
    <property type="protein sequence ID" value="QQG36133.1"/>
    <property type="molecule type" value="Genomic_DNA"/>
</dbReference>
<name>A0A7T5R242_9BACT</name>
<dbReference type="AlphaFoldDB" id="A0A7T5R242"/>
<evidence type="ECO:0000313" key="3">
    <source>
        <dbReference type="Proteomes" id="UP000595362"/>
    </source>
</evidence>
<evidence type="ECO:0000313" key="2">
    <source>
        <dbReference type="EMBL" id="QQG36133.1"/>
    </source>
</evidence>